<dbReference type="PANTHER" id="PTHR12389">
    <property type="entry name" value="ZINC FINGER PROTEIN 294"/>
    <property type="match status" value="1"/>
</dbReference>
<comment type="pathway">
    <text evidence="3 16">Protein modification; protein ubiquitination.</text>
</comment>
<dbReference type="GO" id="GO:1990116">
    <property type="term" value="P:ribosome-associated ubiquitin-dependent protein catabolic process"/>
    <property type="evidence" value="ECO:0007669"/>
    <property type="project" value="UniProtKB-UniRule"/>
</dbReference>
<evidence type="ECO:0000256" key="12">
    <source>
        <dbReference type="ARBA" id="ARBA00022786"/>
    </source>
</evidence>
<dbReference type="SMART" id="SM00744">
    <property type="entry name" value="RINGv"/>
    <property type="match status" value="1"/>
</dbReference>
<evidence type="ECO:0000313" key="20">
    <source>
        <dbReference type="Proteomes" id="UP000708208"/>
    </source>
</evidence>
<dbReference type="Pfam" id="PF23009">
    <property type="entry name" value="UBC_like"/>
    <property type="match status" value="1"/>
</dbReference>
<evidence type="ECO:0000256" key="17">
    <source>
        <dbReference type="SAM" id="MobiDB-lite"/>
    </source>
</evidence>
<organism evidence="19 20">
    <name type="scientific">Allacma fusca</name>
    <dbReference type="NCBI Taxonomy" id="39272"/>
    <lineage>
        <taxon>Eukaryota</taxon>
        <taxon>Metazoa</taxon>
        <taxon>Ecdysozoa</taxon>
        <taxon>Arthropoda</taxon>
        <taxon>Hexapoda</taxon>
        <taxon>Collembola</taxon>
        <taxon>Symphypleona</taxon>
        <taxon>Sminthuridae</taxon>
        <taxon>Allacma</taxon>
    </lineage>
</organism>
<accession>A0A8J2K9K2</accession>
<evidence type="ECO:0000256" key="2">
    <source>
        <dbReference type="ARBA" id="ARBA00004514"/>
    </source>
</evidence>
<dbReference type="PROSITE" id="PS50089">
    <property type="entry name" value="ZF_RING_2"/>
    <property type="match status" value="1"/>
</dbReference>
<keyword evidence="13 16" id="KW-0862">Zinc</keyword>
<keyword evidence="9 16" id="KW-0479">Metal-binding</keyword>
<comment type="similarity">
    <text evidence="4 16">Belongs to the LTN1 family.</text>
</comment>
<reference evidence="19" key="1">
    <citation type="submission" date="2021-06" db="EMBL/GenBank/DDBJ databases">
        <authorList>
            <person name="Hodson N. C."/>
            <person name="Mongue J. A."/>
            <person name="Jaron S. K."/>
        </authorList>
    </citation>
    <scope>NUCLEOTIDE SEQUENCE</scope>
</reference>
<feature type="domain" description="RING-type" evidence="18">
    <location>
        <begin position="1472"/>
        <end position="1519"/>
    </location>
</feature>
<dbReference type="GO" id="GO:0043023">
    <property type="term" value="F:ribosomal large subunit binding"/>
    <property type="evidence" value="ECO:0007669"/>
    <property type="project" value="TreeGrafter"/>
</dbReference>
<evidence type="ECO:0000256" key="5">
    <source>
        <dbReference type="ARBA" id="ARBA00012483"/>
    </source>
</evidence>
<dbReference type="SMART" id="SM00184">
    <property type="entry name" value="RING"/>
    <property type="match status" value="1"/>
</dbReference>
<evidence type="ECO:0000256" key="7">
    <source>
        <dbReference type="ARBA" id="ARBA00022490"/>
    </source>
</evidence>
<dbReference type="FunFam" id="3.30.40.10:FF:000038">
    <property type="entry name" value="E3 ubiquitin-protein ligase listerin"/>
    <property type="match status" value="1"/>
</dbReference>
<evidence type="ECO:0000256" key="16">
    <source>
        <dbReference type="RuleBase" id="RU367090"/>
    </source>
</evidence>
<gene>
    <name evidence="19" type="ORF">AFUS01_LOCUS19621</name>
</gene>
<dbReference type="EC" id="2.3.2.27" evidence="5 16"/>
<evidence type="ECO:0000256" key="10">
    <source>
        <dbReference type="ARBA" id="ARBA00022737"/>
    </source>
</evidence>
<dbReference type="GO" id="GO:0008270">
    <property type="term" value="F:zinc ion binding"/>
    <property type="evidence" value="ECO:0007669"/>
    <property type="project" value="UniProtKB-KW"/>
</dbReference>
<dbReference type="InterPro" id="IPR054477">
    <property type="entry name" value="LTN1_E3_ligase_6th"/>
</dbReference>
<keyword evidence="7" id="KW-0963">Cytoplasm</keyword>
<dbReference type="InterPro" id="IPR054478">
    <property type="entry name" value="LTN1_UBC"/>
</dbReference>
<evidence type="ECO:0000313" key="19">
    <source>
        <dbReference type="EMBL" id="CAG7731011.1"/>
    </source>
</evidence>
<dbReference type="InterPro" id="IPR039795">
    <property type="entry name" value="LTN1/Rkr1"/>
</dbReference>
<evidence type="ECO:0000256" key="9">
    <source>
        <dbReference type="ARBA" id="ARBA00022723"/>
    </source>
</evidence>
<dbReference type="EMBL" id="CAJVCH010204554">
    <property type="protein sequence ID" value="CAG7731011.1"/>
    <property type="molecule type" value="Genomic_DNA"/>
</dbReference>
<comment type="subcellular location">
    <subcellularLocation>
        <location evidence="2">Cytoplasm</location>
        <location evidence="2">Cytosol</location>
    </subcellularLocation>
</comment>
<evidence type="ECO:0000256" key="4">
    <source>
        <dbReference type="ARBA" id="ARBA00007997"/>
    </source>
</evidence>
<proteinExistence type="inferred from homology"/>
<dbReference type="InterPro" id="IPR001841">
    <property type="entry name" value="Znf_RING"/>
</dbReference>
<evidence type="ECO:0000256" key="8">
    <source>
        <dbReference type="ARBA" id="ARBA00022679"/>
    </source>
</evidence>
<dbReference type="InterPro" id="IPR039804">
    <property type="entry name" value="RING-CH-C4HC3_LTN1"/>
</dbReference>
<evidence type="ECO:0000256" key="11">
    <source>
        <dbReference type="ARBA" id="ARBA00022771"/>
    </source>
</evidence>
<dbReference type="GO" id="GO:0061630">
    <property type="term" value="F:ubiquitin protein ligase activity"/>
    <property type="evidence" value="ECO:0007669"/>
    <property type="project" value="UniProtKB-UniRule"/>
</dbReference>
<feature type="region of interest" description="Disordered" evidence="17">
    <location>
        <begin position="203"/>
        <end position="224"/>
    </location>
</feature>
<dbReference type="GO" id="GO:1990112">
    <property type="term" value="C:RQC complex"/>
    <property type="evidence" value="ECO:0007669"/>
    <property type="project" value="UniProtKB-UniRule"/>
</dbReference>
<dbReference type="InterPro" id="IPR054476">
    <property type="entry name" value="Ltn1_N"/>
</dbReference>
<dbReference type="CDD" id="cd16491">
    <property type="entry name" value="RING-CH-C4HC3_LTN1"/>
    <property type="match status" value="1"/>
</dbReference>
<comment type="caution">
    <text evidence="19">The sequence shown here is derived from an EMBL/GenBank/DDBJ whole genome shotgun (WGS) entry which is preliminary data.</text>
</comment>
<dbReference type="Proteomes" id="UP000708208">
    <property type="component" value="Unassembled WGS sequence"/>
</dbReference>
<keyword evidence="20" id="KW-1185">Reference proteome</keyword>
<protein>
    <recommendedName>
        <fullName evidence="6 16">E3 ubiquitin-protein ligase listerin</fullName>
        <ecNumber evidence="5 16">2.3.2.27</ecNumber>
    </recommendedName>
    <alternativeName>
        <fullName evidence="14 16">RING-type E3 ubiquitin transferase listerin</fullName>
    </alternativeName>
</protein>
<keyword evidence="11 15" id="KW-0863">Zinc-finger</keyword>
<keyword evidence="8 16" id="KW-0808">Transferase</keyword>
<evidence type="ECO:0000259" key="18">
    <source>
        <dbReference type="PROSITE" id="PS50089"/>
    </source>
</evidence>
<evidence type="ECO:0000256" key="6">
    <source>
        <dbReference type="ARBA" id="ARBA00017157"/>
    </source>
</evidence>
<dbReference type="GO" id="GO:0072344">
    <property type="term" value="P:rescue of stalled ribosome"/>
    <property type="evidence" value="ECO:0007669"/>
    <property type="project" value="UniProtKB-UniRule"/>
</dbReference>
<evidence type="ECO:0000256" key="13">
    <source>
        <dbReference type="ARBA" id="ARBA00022833"/>
    </source>
</evidence>
<comment type="catalytic activity">
    <reaction evidence="1 16">
        <text>S-ubiquitinyl-[E2 ubiquitin-conjugating enzyme]-L-cysteine + [acceptor protein]-L-lysine = [E2 ubiquitin-conjugating enzyme]-L-cysteine + N(6)-ubiquitinyl-[acceptor protein]-L-lysine.</text>
        <dbReference type="EC" id="2.3.2.27"/>
    </reaction>
</comment>
<dbReference type="PANTHER" id="PTHR12389:SF0">
    <property type="entry name" value="E3 UBIQUITIN-PROTEIN LIGASE LISTERIN"/>
    <property type="match status" value="1"/>
</dbReference>
<comment type="function">
    <text evidence="16">E3 ubiquitin-protein ligase. Component of the ribosome quality control complex (RQC), a ribosome-associated complex that mediates ubiquitination and extraction of incompletely synthesized nascent chains for proteasomal degradation.</text>
</comment>
<keyword evidence="12 16" id="KW-0833">Ubl conjugation pathway</keyword>
<dbReference type="Pfam" id="PF22958">
    <property type="entry name" value="Ltn1_1st"/>
    <property type="match status" value="1"/>
</dbReference>
<dbReference type="OrthoDB" id="6108at2759"/>
<evidence type="ECO:0000256" key="3">
    <source>
        <dbReference type="ARBA" id="ARBA00004906"/>
    </source>
</evidence>
<sequence>MGKDKQRTKGGVKPSSSGRTAELLLKSQNVGFDNSSAFSSYVPIITFGSGDFDSQDSKLSPEMRLVLRKLGKKDATTKIKALGELTELFAQTPDLCMDVLQYWPRIYSRLATDDSRKVRELCHGALEIIGKQVGRNLAPQLKSIFPYWFLSQSDIFAPASSSANNAFKNIFTTEKKQMEAVSFCREEILALIVESLKNSHTVKKQGKEKKESKPQDDSSCGNDVDSENYELRMIYSSLISLTKLVELNVVEEEQIQLILDSEYFWTLTKHSSSAVRRHLFNLITTIANWKPCMIQRQCIKAITQSLREETSECLQSLWNCFLTLTLNCEIFTTDPNLTKAQLLKVCKKGFYGNASSLGPAILPLVAKIGIEEALVRDLLPALQTGYSNEKSTLEKTSILRAYGEILAYYLSTADSSLDIAKLLVEVAFPFLDILISATGTSREFGRTIGCLIKKEEFYLQLSRWLTNKDPDNYSMEKACGHFIISLCSNKGTIPSEKRNVKFMCEDDQKLQIDSICYKDLPTSKTLLVTQVATFCLKSNSLETFAILSSYFQCDTFYNDLTDNNPITIIDSNAIHLSSDSEVKLILVLDLIRTFPTLPPFLSKLSNIFESDYKTLEELRRFVGRISSLVNIPAVTRWLKQDLFCNRVKTLIDHSEDLINEEAIAVVKFLIENSSVFGQELLENLITAISVHLKSVDKAEDRFLQDVLRLLRAMKDQSTSSKLRPIILILWDRLLHFHTLPGNIDQEGKYHIEFLTDELIRSLPQFGMYPTDLYGPLEQAVDQVSSVGQIEVLVELSQSLVPEGDKFPTTPPFTSIRFDKARTEDLLNFLHLSHPPINNSLITYPENFKEHLKSSFLSRSIFEAKVALVSNVDDSTDLVTPVLKVLYAQAVVTFWKDVEKYDMFKNMPEELAAELNIVTTRWLEILAENKWTKLREEVLDELLKPNRDPILSSKLPLQVFLRTARKMDLVVSFVGRSKNLHEFIMDDSVSLENEKAQEFLQSLLQNYFMEDQVFDITPVIDYLNIQRKDYSEEFYFERIFAHLEPEKKQKLIKLLDVVIRVLEKIREQEDDKDEFFSIATCWVSAWLKQCKNIPAGGDKLQLMWIGKLSNAVSLIAQHARSTASFTTEYMEFHAANLYLPLYYLFLQLVNLTEDFLAVRTIENVSVALSSVPSTTLAFIEPSSSKICSNFVPSMENKRLPVKIMANRLVKKVKPKLCGGQEAEDLPIVPLELNEIIRKYGEELISREIEDLKDDAILTYLLSWDALLTMHADRSFNEFGSFSKEPHLLPQLLSILFFQLIDLIPEQKFNGYFENPPVVQPDEVPPNISHLTCSVLLKALQCLPYPTRWWWNSQLSKQRDKLMVEKFIGKFLSSRLAAEELRRVQWEESDNVTVYSHPGCNELIAHYKIEDTTVTLTVTLPLNHPLGPISVKISDKKLLGKITSLLNNRSNSLAAGLQMWKENLDAKYSGHEECAICFFILHGSTKSLPKMACKTCNHKFHSACLYKWFTTSNKSECPLCRNLF</sequence>
<evidence type="ECO:0000256" key="1">
    <source>
        <dbReference type="ARBA" id="ARBA00000900"/>
    </source>
</evidence>
<evidence type="ECO:0000256" key="14">
    <source>
        <dbReference type="ARBA" id="ARBA00032366"/>
    </source>
</evidence>
<keyword evidence="10" id="KW-0677">Repeat</keyword>
<evidence type="ECO:0000256" key="15">
    <source>
        <dbReference type="PROSITE-ProRule" id="PRU00175"/>
    </source>
</evidence>
<comment type="subunit">
    <text evidence="16">Component of the ribosome quality control complex (RQC).</text>
</comment>
<name>A0A8J2K9K2_9HEXA</name>
<dbReference type="Pfam" id="PF22999">
    <property type="entry name" value="LTN1_E3_ligase_6th"/>
    <property type="match status" value="1"/>
</dbReference>
<dbReference type="InterPro" id="IPR011016">
    <property type="entry name" value="Znf_RING-CH"/>
</dbReference>
<dbReference type="Pfam" id="PF13639">
    <property type="entry name" value="zf-RING_2"/>
    <property type="match status" value="1"/>
</dbReference>
<dbReference type="GO" id="GO:0005829">
    <property type="term" value="C:cytosol"/>
    <property type="evidence" value="ECO:0007669"/>
    <property type="project" value="UniProtKB-SubCell"/>
</dbReference>